<evidence type="ECO:0000313" key="5">
    <source>
        <dbReference type="Proteomes" id="UP001222027"/>
    </source>
</evidence>
<protein>
    <recommendedName>
        <fullName evidence="3">Disease resistance R13L4/SHOC-2-like LRR domain-containing protein</fullName>
    </recommendedName>
</protein>
<dbReference type="InterPro" id="IPR032675">
    <property type="entry name" value="LRR_dom_sf"/>
</dbReference>
<comment type="caution">
    <text evidence="4">The sequence shown here is derived from an EMBL/GenBank/DDBJ whole genome shotgun (WGS) entry which is preliminary data.</text>
</comment>
<keyword evidence="2" id="KW-0677">Repeat</keyword>
<reference evidence="4 5" key="1">
    <citation type="submission" date="2022-12" db="EMBL/GenBank/DDBJ databases">
        <title>Chromosome-scale assembly of the Ensete ventricosum genome.</title>
        <authorList>
            <person name="Dussert Y."/>
            <person name="Stocks J."/>
            <person name="Wendawek A."/>
            <person name="Woldeyes F."/>
            <person name="Nichols R.A."/>
            <person name="Borrell J.S."/>
        </authorList>
    </citation>
    <scope>NUCLEOTIDE SEQUENCE [LARGE SCALE GENOMIC DNA]</scope>
    <source>
        <strain evidence="5">cv. Maze</strain>
        <tissue evidence="4">Seeds</tissue>
    </source>
</reference>
<feature type="domain" description="Disease resistance R13L4/SHOC-2-like LRR" evidence="3">
    <location>
        <begin position="71"/>
        <end position="350"/>
    </location>
</feature>
<dbReference type="AlphaFoldDB" id="A0AAV8Q3F0"/>
<dbReference type="SMART" id="SM00369">
    <property type="entry name" value="LRR_TYP"/>
    <property type="match status" value="3"/>
</dbReference>
<gene>
    <name evidence="4" type="ORF">OPV22_028556</name>
</gene>
<name>A0AAV8Q3F0_ENSVE</name>
<sequence length="459" mass="51855">MHDLLRSLAHFLMEGEGILFNDGARLHTSPLTKVRRLTMANIGERLQLPEVILKQNCLRTLILRDAPKIRMINDVLVRLEHLRVLDLSDSCIEGLPDSIGKLLHLRYLELDRTSIRRIPESIGRLANLQTLSIAECKCLDQLPKTITMLRSLRCLRLKRTPLTHLPKGISKLKNLITLGGLIIGCSEYATGPDEECQLEELRSLSKLRYVRIHNLERAVKGGGEVLANMLLLKRLFLSWSNQAPVWQEQMQRAEETCNSLCPPPSVRELNIKEFPYQRFPIWFRSPSVDACFPNLSYLILDHFPSCAELPKLKFLSIREADAVVAIGPEILGHIPPGAAAFPKLEVMQFVDMRNWEQWSSCMTEEDGDGERLRLLPNLHKCYLIDCPKLRAVPGGLRRNHSLTEIVNLAFLDELHVSSNQRLQWISFLPSLAEVSGDQRLPADGVCVCGESRLAAAPGP</sequence>
<dbReference type="Pfam" id="PF23598">
    <property type="entry name" value="LRR_14"/>
    <property type="match status" value="1"/>
</dbReference>
<dbReference type="Gene3D" id="3.80.10.10">
    <property type="entry name" value="Ribonuclease Inhibitor"/>
    <property type="match status" value="1"/>
</dbReference>
<evidence type="ECO:0000256" key="1">
    <source>
        <dbReference type="ARBA" id="ARBA00022614"/>
    </source>
</evidence>
<proteinExistence type="predicted"/>
<dbReference type="EMBL" id="JAQQAF010000008">
    <property type="protein sequence ID" value="KAJ8466004.1"/>
    <property type="molecule type" value="Genomic_DNA"/>
</dbReference>
<dbReference type="PANTHER" id="PTHR47186:SF49">
    <property type="entry name" value="NB-ARC DOMAIN-CONTAINING PROTEIN"/>
    <property type="match status" value="1"/>
</dbReference>
<organism evidence="4 5">
    <name type="scientific">Ensete ventricosum</name>
    <name type="common">Abyssinian banana</name>
    <name type="synonym">Musa ensete</name>
    <dbReference type="NCBI Taxonomy" id="4639"/>
    <lineage>
        <taxon>Eukaryota</taxon>
        <taxon>Viridiplantae</taxon>
        <taxon>Streptophyta</taxon>
        <taxon>Embryophyta</taxon>
        <taxon>Tracheophyta</taxon>
        <taxon>Spermatophyta</taxon>
        <taxon>Magnoliopsida</taxon>
        <taxon>Liliopsida</taxon>
        <taxon>Zingiberales</taxon>
        <taxon>Musaceae</taxon>
        <taxon>Ensete</taxon>
    </lineage>
</organism>
<dbReference type="InterPro" id="IPR003591">
    <property type="entry name" value="Leu-rich_rpt_typical-subtyp"/>
</dbReference>
<dbReference type="SUPFAM" id="SSF52058">
    <property type="entry name" value="L domain-like"/>
    <property type="match status" value="1"/>
</dbReference>
<dbReference type="Proteomes" id="UP001222027">
    <property type="component" value="Unassembled WGS sequence"/>
</dbReference>
<dbReference type="PANTHER" id="PTHR47186">
    <property type="entry name" value="LEUCINE-RICH REPEAT-CONTAINING PROTEIN 57"/>
    <property type="match status" value="1"/>
</dbReference>
<evidence type="ECO:0000256" key="2">
    <source>
        <dbReference type="ARBA" id="ARBA00022737"/>
    </source>
</evidence>
<keyword evidence="1" id="KW-0433">Leucine-rich repeat</keyword>
<keyword evidence="5" id="KW-1185">Reference proteome</keyword>
<accession>A0AAV8Q3F0</accession>
<dbReference type="InterPro" id="IPR055414">
    <property type="entry name" value="LRR_R13L4/SHOC2-like"/>
</dbReference>
<evidence type="ECO:0000313" key="4">
    <source>
        <dbReference type="EMBL" id="KAJ8466004.1"/>
    </source>
</evidence>
<evidence type="ECO:0000259" key="3">
    <source>
        <dbReference type="Pfam" id="PF23598"/>
    </source>
</evidence>